<dbReference type="InterPro" id="IPR046202">
    <property type="entry name" value="DUF6235"/>
</dbReference>
<keyword evidence="2" id="KW-1185">Reference proteome</keyword>
<gene>
    <name evidence="1" type="ORF">CLV71_101567</name>
</gene>
<name>A0A4R7W513_9PSEU</name>
<proteinExistence type="predicted"/>
<protein>
    <submittedName>
        <fullName evidence="1">Uncharacterized protein</fullName>
    </submittedName>
</protein>
<comment type="caution">
    <text evidence="1">The sequence shown here is derived from an EMBL/GenBank/DDBJ whole genome shotgun (WGS) entry which is preliminary data.</text>
</comment>
<accession>A0A4R7W513</accession>
<sequence>MARRLRLGAGFDVLNAWTDAASDVDTKAVADALFAVVERSVYRAYPVIDDSTVARELVVVVRDDLALRLRLDDVEKFSIVFIGSPADALELHRGQAAGAS</sequence>
<evidence type="ECO:0000313" key="1">
    <source>
        <dbReference type="EMBL" id="TDV57694.1"/>
    </source>
</evidence>
<dbReference type="EMBL" id="SOCP01000001">
    <property type="protein sequence ID" value="TDV57694.1"/>
    <property type="molecule type" value="Genomic_DNA"/>
</dbReference>
<evidence type="ECO:0000313" key="2">
    <source>
        <dbReference type="Proteomes" id="UP000294927"/>
    </source>
</evidence>
<dbReference type="Pfam" id="PF19748">
    <property type="entry name" value="DUF6235"/>
    <property type="match status" value="1"/>
</dbReference>
<dbReference type="RefSeq" id="WP_133900929.1">
    <property type="nucleotide sequence ID" value="NZ_SOCP01000001.1"/>
</dbReference>
<dbReference type="Proteomes" id="UP000294927">
    <property type="component" value="Unassembled WGS sequence"/>
</dbReference>
<dbReference type="OrthoDB" id="3625242at2"/>
<organism evidence="1 2">
    <name type="scientific">Actinophytocola oryzae</name>
    <dbReference type="NCBI Taxonomy" id="502181"/>
    <lineage>
        <taxon>Bacteria</taxon>
        <taxon>Bacillati</taxon>
        <taxon>Actinomycetota</taxon>
        <taxon>Actinomycetes</taxon>
        <taxon>Pseudonocardiales</taxon>
        <taxon>Pseudonocardiaceae</taxon>
    </lineage>
</organism>
<dbReference type="AlphaFoldDB" id="A0A4R7W513"/>
<reference evidence="1 2" key="1">
    <citation type="submission" date="2019-03" db="EMBL/GenBank/DDBJ databases">
        <title>Genomic Encyclopedia of Archaeal and Bacterial Type Strains, Phase II (KMG-II): from individual species to whole genera.</title>
        <authorList>
            <person name="Goeker M."/>
        </authorList>
    </citation>
    <scope>NUCLEOTIDE SEQUENCE [LARGE SCALE GENOMIC DNA]</scope>
    <source>
        <strain evidence="1 2">DSM 45499</strain>
    </source>
</reference>